<evidence type="ECO:0000313" key="2">
    <source>
        <dbReference type="EMBL" id="CAF3961169.1"/>
    </source>
</evidence>
<comment type="caution">
    <text evidence="1">The sequence shown here is derived from an EMBL/GenBank/DDBJ whole genome shotgun (WGS) entry which is preliminary data.</text>
</comment>
<protein>
    <submittedName>
        <fullName evidence="1">Uncharacterized protein</fullName>
    </submittedName>
</protein>
<dbReference type="Proteomes" id="UP000681722">
    <property type="component" value="Unassembled WGS sequence"/>
</dbReference>
<evidence type="ECO:0000313" key="3">
    <source>
        <dbReference type="Proteomes" id="UP000663829"/>
    </source>
</evidence>
<dbReference type="EMBL" id="CAJOBC010008421">
    <property type="protein sequence ID" value="CAF3961169.1"/>
    <property type="molecule type" value="Genomic_DNA"/>
</dbReference>
<gene>
    <name evidence="1" type="ORF">GPM918_LOCUS23504</name>
    <name evidence="2" type="ORF">SRO942_LOCUS23503</name>
</gene>
<name>A0A814VYF0_9BILA</name>
<keyword evidence="3" id="KW-1185">Reference proteome</keyword>
<proteinExistence type="predicted"/>
<dbReference type="Proteomes" id="UP000663829">
    <property type="component" value="Unassembled WGS sequence"/>
</dbReference>
<organism evidence="1 3">
    <name type="scientific">Didymodactylos carnosus</name>
    <dbReference type="NCBI Taxonomy" id="1234261"/>
    <lineage>
        <taxon>Eukaryota</taxon>
        <taxon>Metazoa</taxon>
        <taxon>Spiralia</taxon>
        <taxon>Gnathifera</taxon>
        <taxon>Rotifera</taxon>
        <taxon>Eurotatoria</taxon>
        <taxon>Bdelloidea</taxon>
        <taxon>Philodinida</taxon>
        <taxon>Philodinidae</taxon>
        <taxon>Didymodactylos</taxon>
    </lineage>
</organism>
<sequence>MDTLDELIDQARQTVDFAIGTEHDIKTQQPALIQIEFGHVNRPFIVIIIEVQHLSPQASPRFIKIKQLCSIIYASTTPKPILELCLFAERVEYYVSSRNFGGPVNIGEVMNFLTLDFAQNFRSSG</sequence>
<evidence type="ECO:0000313" key="1">
    <source>
        <dbReference type="EMBL" id="CAF1196790.1"/>
    </source>
</evidence>
<accession>A0A814VYF0</accession>
<dbReference type="AlphaFoldDB" id="A0A814VYF0"/>
<dbReference type="EMBL" id="CAJNOQ010008420">
    <property type="protein sequence ID" value="CAF1196790.1"/>
    <property type="molecule type" value="Genomic_DNA"/>
</dbReference>
<reference evidence="1" key="1">
    <citation type="submission" date="2021-02" db="EMBL/GenBank/DDBJ databases">
        <authorList>
            <person name="Nowell W R."/>
        </authorList>
    </citation>
    <scope>NUCLEOTIDE SEQUENCE</scope>
</reference>